<dbReference type="Proteomes" id="UP000241462">
    <property type="component" value="Unassembled WGS sequence"/>
</dbReference>
<dbReference type="AlphaFoldDB" id="A0A2T2ZU84"/>
<dbReference type="EMBL" id="KZ678684">
    <property type="protein sequence ID" value="PSR76943.1"/>
    <property type="molecule type" value="Genomic_DNA"/>
</dbReference>
<proteinExistence type="predicted"/>
<organism evidence="1 2">
    <name type="scientific">Coniella lustricola</name>
    <dbReference type="NCBI Taxonomy" id="2025994"/>
    <lineage>
        <taxon>Eukaryota</taxon>
        <taxon>Fungi</taxon>
        <taxon>Dikarya</taxon>
        <taxon>Ascomycota</taxon>
        <taxon>Pezizomycotina</taxon>
        <taxon>Sordariomycetes</taxon>
        <taxon>Sordariomycetidae</taxon>
        <taxon>Diaporthales</taxon>
        <taxon>Schizoparmaceae</taxon>
        <taxon>Coniella</taxon>
    </lineage>
</organism>
<protein>
    <submittedName>
        <fullName evidence="1">Uncharacterized protein</fullName>
    </submittedName>
</protein>
<accession>A0A2T2ZU84</accession>
<evidence type="ECO:0000313" key="1">
    <source>
        <dbReference type="EMBL" id="PSR76943.1"/>
    </source>
</evidence>
<gene>
    <name evidence="1" type="ORF">BD289DRAFT_165350</name>
</gene>
<sequence>MPLRLECNRIFCIRVSPSQPRPRASKSRFDGFRHWERESKAGSADHPRHPLLGAEPEQRASKTTYCNHAVCSNYPSFCLERLGRLGKRNPESRSLKVATATCPRSNPQGGCLARRNVLGDRPRPYLHLASSISSLLVRNKQEHSPECLPCLQGKRRLCPKLSSASLLPFLLGDDR</sequence>
<keyword evidence="2" id="KW-1185">Reference proteome</keyword>
<dbReference type="InParanoid" id="A0A2T2ZU84"/>
<name>A0A2T2ZU84_9PEZI</name>
<evidence type="ECO:0000313" key="2">
    <source>
        <dbReference type="Proteomes" id="UP000241462"/>
    </source>
</evidence>
<reference evidence="1 2" key="1">
    <citation type="journal article" date="2018" name="Mycol. Prog.">
        <title>Coniella lustricola, a new species from submerged detritus.</title>
        <authorList>
            <person name="Raudabaugh D.B."/>
            <person name="Iturriaga T."/>
            <person name="Carver A."/>
            <person name="Mondo S."/>
            <person name="Pangilinan J."/>
            <person name="Lipzen A."/>
            <person name="He G."/>
            <person name="Amirebrahimi M."/>
            <person name="Grigoriev I.V."/>
            <person name="Miller A.N."/>
        </authorList>
    </citation>
    <scope>NUCLEOTIDE SEQUENCE [LARGE SCALE GENOMIC DNA]</scope>
    <source>
        <strain evidence="1 2">B22-T-1</strain>
    </source>
</reference>